<proteinExistence type="inferred from homology"/>
<dbReference type="InterPro" id="IPR033749">
    <property type="entry name" value="Polyprenyl_synt_CS"/>
</dbReference>
<evidence type="ECO:0000256" key="1">
    <source>
        <dbReference type="ARBA" id="ARBA00001946"/>
    </source>
</evidence>
<dbReference type="PROSITE" id="PS00444">
    <property type="entry name" value="POLYPRENYL_SYNTHASE_2"/>
    <property type="match status" value="1"/>
</dbReference>
<dbReference type="SFLD" id="SFLDS00005">
    <property type="entry name" value="Isoprenoid_Synthase_Type_I"/>
    <property type="match status" value="1"/>
</dbReference>
<dbReference type="SUPFAM" id="SSF48576">
    <property type="entry name" value="Terpenoid synthases"/>
    <property type="match status" value="1"/>
</dbReference>
<keyword evidence="4" id="KW-0479">Metal-binding</keyword>
<organism evidence="7 8">
    <name type="scientific">Glycomyces harbinensis</name>
    <dbReference type="NCBI Taxonomy" id="58114"/>
    <lineage>
        <taxon>Bacteria</taxon>
        <taxon>Bacillati</taxon>
        <taxon>Actinomycetota</taxon>
        <taxon>Actinomycetes</taxon>
        <taxon>Glycomycetales</taxon>
        <taxon>Glycomycetaceae</taxon>
        <taxon>Glycomyces</taxon>
    </lineage>
</organism>
<keyword evidence="3 6" id="KW-0808">Transferase</keyword>
<dbReference type="PANTHER" id="PTHR12001:SF85">
    <property type="entry name" value="SHORT CHAIN ISOPRENYL DIPHOSPHATE SYNTHASE"/>
    <property type="match status" value="1"/>
</dbReference>
<evidence type="ECO:0000313" key="8">
    <source>
        <dbReference type="Proteomes" id="UP000198949"/>
    </source>
</evidence>
<comment type="cofactor">
    <cofactor evidence="1">
        <name>Mg(2+)</name>
        <dbReference type="ChEBI" id="CHEBI:18420"/>
    </cofactor>
</comment>
<dbReference type="GO" id="GO:0046872">
    <property type="term" value="F:metal ion binding"/>
    <property type="evidence" value="ECO:0007669"/>
    <property type="project" value="UniProtKB-KW"/>
</dbReference>
<dbReference type="Pfam" id="PF00348">
    <property type="entry name" value="polyprenyl_synt"/>
    <property type="match status" value="1"/>
</dbReference>
<dbReference type="GO" id="GO:0008299">
    <property type="term" value="P:isoprenoid biosynthetic process"/>
    <property type="evidence" value="ECO:0007669"/>
    <property type="project" value="InterPro"/>
</dbReference>
<evidence type="ECO:0000256" key="5">
    <source>
        <dbReference type="ARBA" id="ARBA00022842"/>
    </source>
</evidence>
<dbReference type="InterPro" id="IPR008949">
    <property type="entry name" value="Isoprenoid_synthase_dom_sf"/>
</dbReference>
<sequence length="350" mass="36985">MELNERIDAALTAFLDRQAAVICGIDPWLGSYADAVRDFVLGGGKRLRPAFAYWGARGAGLADSPELVACVSSLELLQASALMHDDLIDGSDTRRGAPSVHRRFAALHRGQGWSGRPDEFGTAAAILLGDLCLAWSDELLCSAGMPVAAVAAARRDFDLMRTEVSAGQYLDVLSEVRRDVSEATAAKVARYKSAKYTIERPLLIGASLAGAGEAVRSHYSAIGLPLGEAFQLRDDVLGVFGDPAQTGKPAGDDLREGKHTFLVARAWAAADGAQRAALDRSLGDPDLDEAGVARLRAVLMDTGALADTEARIEALAAEAEAALESSRPDVDPAALEVFAGLLVKAVKRDF</sequence>
<dbReference type="AlphaFoldDB" id="A0A1G6WIS0"/>
<dbReference type="RefSeq" id="WP_218125215.1">
    <property type="nucleotide sequence ID" value="NZ_FNAD01000006.1"/>
</dbReference>
<dbReference type="Gene3D" id="1.10.600.10">
    <property type="entry name" value="Farnesyl Diphosphate Synthase"/>
    <property type="match status" value="1"/>
</dbReference>
<dbReference type="PROSITE" id="PS00723">
    <property type="entry name" value="POLYPRENYL_SYNTHASE_1"/>
    <property type="match status" value="1"/>
</dbReference>
<keyword evidence="8" id="KW-1185">Reference proteome</keyword>
<gene>
    <name evidence="7" type="ORF">SAMN05216270_10630</name>
</gene>
<dbReference type="STRING" id="58114.SAMN05216270_10630"/>
<evidence type="ECO:0000256" key="3">
    <source>
        <dbReference type="ARBA" id="ARBA00022679"/>
    </source>
</evidence>
<dbReference type="SFLD" id="SFLDG01017">
    <property type="entry name" value="Polyprenyl_Transferase_Like"/>
    <property type="match status" value="1"/>
</dbReference>
<dbReference type="Proteomes" id="UP000198949">
    <property type="component" value="Unassembled WGS sequence"/>
</dbReference>
<evidence type="ECO:0000256" key="2">
    <source>
        <dbReference type="ARBA" id="ARBA00006706"/>
    </source>
</evidence>
<protein>
    <submittedName>
        <fullName evidence="7">Geranylgeranyl diphosphate synthase, type I</fullName>
    </submittedName>
</protein>
<evidence type="ECO:0000313" key="7">
    <source>
        <dbReference type="EMBL" id="SDD64975.1"/>
    </source>
</evidence>
<name>A0A1G6WIS0_9ACTN</name>
<keyword evidence="5" id="KW-0460">Magnesium</keyword>
<dbReference type="GO" id="GO:0004659">
    <property type="term" value="F:prenyltransferase activity"/>
    <property type="evidence" value="ECO:0007669"/>
    <property type="project" value="InterPro"/>
</dbReference>
<evidence type="ECO:0000256" key="6">
    <source>
        <dbReference type="RuleBase" id="RU004466"/>
    </source>
</evidence>
<comment type="similarity">
    <text evidence="2 6">Belongs to the FPP/GGPP synthase family.</text>
</comment>
<dbReference type="CDD" id="cd00685">
    <property type="entry name" value="Trans_IPPS_HT"/>
    <property type="match status" value="1"/>
</dbReference>
<dbReference type="PANTHER" id="PTHR12001">
    <property type="entry name" value="GERANYLGERANYL PYROPHOSPHATE SYNTHASE"/>
    <property type="match status" value="1"/>
</dbReference>
<dbReference type="InterPro" id="IPR000092">
    <property type="entry name" value="Polyprenyl_synt"/>
</dbReference>
<accession>A0A1G6WIS0</accession>
<dbReference type="EMBL" id="FNAD01000006">
    <property type="protein sequence ID" value="SDD64975.1"/>
    <property type="molecule type" value="Genomic_DNA"/>
</dbReference>
<reference evidence="8" key="1">
    <citation type="submission" date="2016-10" db="EMBL/GenBank/DDBJ databases">
        <authorList>
            <person name="Varghese N."/>
            <person name="Submissions S."/>
        </authorList>
    </citation>
    <scope>NUCLEOTIDE SEQUENCE [LARGE SCALE GENOMIC DNA]</scope>
    <source>
        <strain evidence="8">CGMCC 4.3516</strain>
    </source>
</reference>
<evidence type="ECO:0000256" key="4">
    <source>
        <dbReference type="ARBA" id="ARBA00022723"/>
    </source>
</evidence>